<geneLocation type="plasmid" evidence="1 2">
    <name>p1821L01</name>
</geneLocation>
<dbReference type="OrthoDB" id="2471425at2"/>
<dbReference type="EMBL" id="CP033461">
    <property type="protein sequence ID" value="QDX91023.1"/>
    <property type="molecule type" value="Genomic_DNA"/>
</dbReference>
<evidence type="ECO:0000313" key="2">
    <source>
        <dbReference type="Proteomes" id="UP000319432"/>
    </source>
</evidence>
<name>A0A518V203_BRELA</name>
<protein>
    <submittedName>
        <fullName evidence="1">Uncharacterized protein</fullName>
    </submittedName>
</protein>
<sequence>MTKKKVYGVGSIAGFRIGKNDEKLAEWLNKQANVSDVVKQIIYGHIDQIDMLEILKRIESKIDAGMFHPNAERDQINNEKNTENVDEISQTEVSLDKNSQNLLDGFFDF</sequence>
<accession>A0A518V203</accession>
<gene>
    <name evidence="1" type="ORF">EEL30_00700</name>
</gene>
<organism evidence="1 2">
    <name type="scientific">Brevibacillus laterosporus</name>
    <name type="common">Bacillus laterosporus</name>
    <dbReference type="NCBI Taxonomy" id="1465"/>
    <lineage>
        <taxon>Bacteria</taxon>
        <taxon>Bacillati</taxon>
        <taxon>Bacillota</taxon>
        <taxon>Bacilli</taxon>
        <taxon>Bacillales</taxon>
        <taxon>Paenibacillaceae</taxon>
        <taxon>Brevibacillus</taxon>
    </lineage>
</organism>
<keyword evidence="2" id="KW-1185">Reference proteome</keyword>
<keyword evidence="1" id="KW-0614">Plasmid</keyword>
<proteinExistence type="predicted"/>
<reference evidence="1 2" key="1">
    <citation type="submission" date="2018-11" db="EMBL/GenBank/DDBJ databases">
        <title>Phylogenetic determinants of toxin gene distribution in genomes of Brevibacillus laterosporus.</title>
        <authorList>
            <person name="Glare T.R."/>
            <person name="Durrant A."/>
            <person name="Berry C."/>
            <person name="Palma L."/>
            <person name="Ormskirk M."/>
            <person name="Cox M.O."/>
        </authorList>
    </citation>
    <scope>NUCLEOTIDE SEQUENCE [LARGE SCALE GENOMIC DNA]</scope>
    <source>
        <strain evidence="1 2">1821L</strain>
        <plasmid evidence="1 2">p1821L01</plasmid>
    </source>
</reference>
<dbReference type="Proteomes" id="UP000319432">
    <property type="component" value="Plasmid p1821L01"/>
</dbReference>
<evidence type="ECO:0000313" key="1">
    <source>
        <dbReference type="EMBL" id="QDX91023.1"/>
    </source>
</evidence>
<dbReference type="AlphaFoldDB" id="A0A518V203"/>